<feature type="transmembrane region" description="Helical" evidence="19">
    <location>
        <begin position="135"/>
        <end position="154"/>
    </location>
</feature>
<evidence type="ECO:0000256" key="16">
    <source>
        <dbReference type="ARBA" id="ARBA00032853"/>
    </source>
</evidence>
<keyword evidence="10 19" id="KW-0812">Transmembrane</keyword>
<dbReference type="UniPathway" id="UPA00148">
    <property type="reaction ID" value="UER00238"/>
</dbReference>
<protein>
    <recommendedName>
        <fullName evidence="6 19">Adenosylcobinamide-GDP ribazoletransferase</fullName>
        <ecNumber evidence="5 19">2.7.8.26</ecNumber>
    </recommendedName>
    <alternativeName>
        <fullName evidence="16 19">Cobalamin synthase</fullName>
    </alternativeName>
    <alternativeName>
        <fullName evidence="15 19">Cobalamin-5'-phosphate synthase</fullName>
    </alternativeName>
</protein>
<feature type="transmembrane region" description="Helical" evidence="19">
    <location>
        <begin position="107"/>
        <end position="123"/>
    </location>
</feature>
<dbReference type="Pfam" id="PF02654">
    <property type="entry name" value="CobS"/>
    <property type="match status" value="1"/>
</dbReference>
<evidence type="ECO:0000256" key="12">
    <source>
        <dbReference type="ARBA" id="ARBA00022989"/>
    </source>
</evidence>
<evidence type="ECO:0000256" key="6">
    <source>
        <dbReference type="ARBA" id="ARBA00015850"/>
    </source>
</evidence>
<proteinExistence type="inferred from homology"/>
<dbReference type="GO" id="GO:0005886">
    <property type="term" value="C:plasma membrane"/>
    <property type="evidence" value="ECO:0007669"/>
    <property type="project" value="UniProtKB-SubCell"/>
</dbReference>
<comment type="subcellular location">
    <subcellularLocation>
        <location evidence="2 19">Cell membrane</location>
        <topology evidence="2 19">Multi-pass membrane protein</topology>
    </subcellularLocation>
</comment>
<evidence type="ECO:0000256" key="4">
    <source>
        <dbReference type="ARBA" id="ARBA00010561"/>
    </source>
</evidence>
<evidence type="ECO:0000256" key="10">
    <source>
        <dbReference type="ARBA" id="ARBA00022692"/>
    </source>
</evidence>
<accession>A0A4P9UMQ7</accession>
<evidence type="ECO:0000256" key="14">
    <source>
        <dbReference type="ARBA" id="ARBA00025228"/>
    </source>
</evidence>
<reference evidence="21" key="1">
    <citation type="journal article" date="2019" name="J. Bacteriol.">
        <title>A Mutagenic Screen Identifies a TonB-Dependent Receptor Required for the Lanthanide Metal Switch in the Type I Methanotroph 'Methylotuvimicrobium buryatense' 5GB1C.</title>
        <authorList>
            <person name="Groom J.D."/>
            <person name="Ford S.M."/>
            <person name="Pesesky M.W."/>
            <person name="Lidstrom M.E."/>
        </authorList>
    </citation>
    <scope>NUCLEOTIDE SEQUENCE [LARGE SCALE GENOMIC DNA]</scope>
    <source>
        <strain evidence="21">5GB1C</strain>
    </source>
</reference>
<evidence type="ECO:0000256" key="3">
    <source>
        <dbReference type="ARBA" id="ARBA00004663"/>
    </source>
</evidence>
<comment type="function">
    <text evidence="14 19">Joins adenosylcobinamide-GDP and alpha-ribazole to generate adenosylcobalamin (Ado-cobalamin). Also synthesizes adenosylcobalamin 5'-phosphate from adenosylcobinamide-GDP and alpha-ribazole 5'-phosphate.</text>
</comment>
<evidence type="ECO:0000256" key="13">
    <source>
        <dbReference type="ARBA" id="ARBA00023136"/>
    </source>
</evidence>
<organism evidence="20 21">
    <name type="scientific">Methylotuvimicrobium buryatense</name>
    <name type="common">Methylomicrobium buryatense</name>
    <dbReference type="NCBI Taxonomy" id="95641"/>
    <lineage>
        <taxon>Bacteria</taxon>
        <taxon>Pseudomonadati</taxon>
        <taxon>Pseudomonadota</taxon>
        <taxon>Gammaproteobacteria</taxon>
        <taxon>Methylococcales</taxon>
        <taxon>Methylococcaceae</taxon>
        <taxon>Methylotuvimicrobium</taxon>
    </lineage>
</organism>
<feature type="transmembrane region" description="Helical" evidence="19">
    <location>
        <begin position="61"/>
        <end position="78"/>
    </location>
</feature>
<evidence type="ECO:0000256" key="15">
    <source>
        <dbReference type="ARBA" id="ARBA00032605"/>
    </source>
</evidence>
<dbReference type="Proteomes" id="UP000305881">
    <property type="component" value="Chromosome"/>
</dbReference>
<dbReference type="EC" id="2.7.8.26" evidence="5 19"/>
<comment type="catalytic activity">
    <reaction evidence="18 19">
        <text>alpha-ribazole 5'-phosphate + adenosylcob(III)inamide-GDP = adenosylcob(III)alamin 5'-phosphate + GMP + H(+)</text>
        <dbReference type="Rhea" id="RHEA:23560"/>
        <dbReference type="ChEBI" id="CHEBI:15378"/>
        <dbReference type="ChEBI" id="CHEBI:57918"/>
        <dbReference type="ChEBI" id="CHEBI:58115"/>
        <dbReference type="ChEBI" id="CHEBI:60487"/>
        <dbReference type="ChEBI" id="CHEBI:60493"/>
        <dbReference type="EC" id="2.7.8.26"/>
    </reaction>
</comment>
<feature type="transmembrane region" description="Helical" evidence="19">
    <location>
        <begin position="186"/>
        <end position="208"/>
    </location>
</feature>
<keyword evidence="11 19" id="KW-0460">Magnesium</keyword>
<evidence type="ECO:0000256" key="19">
    <source>
        <dbReference type="HAMAP-Rule" id="MF_00719"/>
    </source>
</evidence>
<comment type="cofactor">
    <cofactor evidence="1 19">
        <name>Mg(2+)</name>
        <dbReference type="ChEBI" id="CHEBI:18420"/>
    </cofactor>
</comment>
<evidence type="ECO:0000256" key="1">
    <source>
        <dbReference type="ARBA" id="ARBA00001946"/>
    </source>
</evidence>
<evidence type="ECO:0000256" key="17">
    <source>
        <dbReference type="ARBA" id="ARBA00048623"/>
    </source>
</evidence>
<sequence>MPSLHDFLLAVGFYTRLPCPATLDYRRLPFACAYLPLIGWLVGGISASVFWVALQIWPQDIAVVIALIAGILLTGAFHEDGFADVCDGFGGGYDKQRILDIMKDSQIGAYGALGLLLLLLLKFRLLTGLPAHLPPFALLAGHSISRWFPLYLMYRYDYARTQPSKSSGAVFKPDAKTLLLAGIPALLPFALLPPLVLSALIPMMLITLGLGRYFHRHIGGYTGDCLGAGQQVAEVVFYLFLSALWTFI</sequence>
<keyword evidence="21" id="KW-1185">Reference proteome</keyword>
<gene>
    <name evidence="19 20" type="primary">cobS</name>
    <name evidence="20" type="ORF">EQU24_05320</name>
</gene>
<dbReference type="PANTHER" id="PTHR34148:SF1">
    <property type="entry name" value="ADENOSYLCOBINAMIDE-GDP RIBAZOLETRANSFERASE"/>
    <property type="match status" value="1"/>
</dbReference>
<dbReference type="InterPro" id="IPR003805">
    <property type="entry name" value="CobS"/>
</dbReference>
<dbReference type="RefSeq" id="WP_017840486.1">
    <property type="nucleotide sequence ID" value="NZ_CP035467.1"/>
</dbReference>
<keyword evidence="12 19" id="KW-1133">Transmembrane helix</keyword>
<evidence type="ECO:0000256" key="7">
    <source>
        <dbReference type="ARBA" id="ARBA00022475"/>
    </source>
</evidence>
<dbReference type="EMBL" id="CP035467">
    <property type="protein sequence ID" value="QCW81733.1"/>
    <property type="molecule type" value="Genomic_DNA"/>
</dbReference>
<evidence type="ECO:0000256" key="5">
    <source>
        <dbReference type="ARBA" id="ARBA00013200"/>
    </source>
</evidence>
<comment type="catalytic activity">
    <reaction evidence="17 19">
        <text>alpha-ribazole + adenosylcob(III)inamide-GDP = adenosylcob(III)alamin + GMP + H(+)</text>
        <dbReference type="Rhea" id="RHEA:16049"/>
        <dbReference type="ChEBI" id="CHEBI:10329"/>
        <dbReference type="ChEBI" id="CHEBI:15378"/>
        <dbReference type="ChEBI" id="CHEBI:18408"/>
        <dbReference type="ChEBI" id="CHEBI:58115"/>
        <dbReference type="ChEBI" id="CHEBI:60487"/>
        <dbReference type="EC" id="2.7.8.26"/>
    </reaction>
</comment>
<name>A0A4P9UMQ7_METBY</name>
<dbReference type="GO" id="GO:0051073">
    <property type="term" value="F:adenosylcobinamide-GDP ribazoletransferase activity"/>
    <property type="evidence" value="ECO:0007669"/>
    <property type="project" value="UniProtKB-UniRule"/>
</dbReference>
<dbReference type="PANTHER" id="PTHR34148">
    <property type="entry name" value="ADENOSYLCOBINAMIDE-GDP RIBAZOLETRANSFERASE"/>
    <property type="match status" value="1"/>
</dbReference>
<keyword evidence="9 19" id="KW-0808">Transferase</keyword>
<comment type="pathway">
    <text evidence="3 19">Cofactor biosynthesis; adenosylcobalamin biosynthesis; adenosylcobalamin from cob(II)yrinate a,c-diamide: step 7/7.</text>
</comment>
<dbReference type="AlphaFoldDB" id="A0A4P9UMQ7"/>
<feature type="transmembrane region" description="Helical" evidence="19">
    <location>
        <begin position="33"/>
        <end position="54"/>
    </location>
</feature>
<keyword evidence="13 19" id="KW-0472">Membrane</keyword>
<dbReference type="KEGG" id="mbur:EQU24_05320"/>
<evidence type="ECO:0000256" key="9">
    <source>
        <dbReference type="ARBA" id="ARBA00022679"/>
    </source>
</evidence>
<dbReference type="STRING" id="675511.GCA_000341735_01946"/>
<comment type="similarity">
    <text evidence="4 19">Belongs to the CobS family.</text>
</comment>
<evidence type="ECO:0000256" key="18">
    <source>
        <dbReference type="ARBA" id="ARBA00049504"/>
    </source>
</evidence>
<dbReference type="GO" id="GO:0009236">
    <property type="term" value="P:cobalamin biosynthetic process"/>
    <property type="evidence" value="ECO:0007669"/>
    <property type="project" value="UniProtKB-UniRule"/>
</dbReference>
<keyword evidence="7 19" id="KW-1003">Cell membrane</keyword>
<dbReference type="OrthoDB" id="9794626at2"/>
<evidence type="ECO:0000313" key="21">
    <source>
        <dbReference type="Proteomes" id="UP000305881"/>
    </source>
</evidence>
<keyword evidence="8 19" id="KW-0169">Cobalamin biosynthesis</keyword>
<evidence type="ECO:0000256" key="8">
    <source>
        <dbReference type="ARBA" id="ARBA00022573"/>
    </source>
</evidence>
<evidence type="ECO:0000313" key="20">
    <source>
        <dbReference type="EMBL" id="QCW81733.1"/>
    </source>
</evidence>
<evidence type="ECO:0000256" key="11">
    <source>
        <dbReference type="ARBA" id="ARBA00022842"/>
    </source>
</evidence>
<dbReference type="HAMAP" id="MF_00719">
    <property type="entry name" value="CobS"/>
    <property type="match status" value="1"/>
</dbReference>
<dbReference type="GO" id="GO:0008818">
    <property type="term" value="F:cobalamin 5'-phosphate synthase activity"/>
    <property type="evidence" value="ECO:0007669"/>
    <property type="project" value="UniProtKB-UniRule"/>
</dbReference>
<dbReference type="NCBIfam" id="TIGR00317">
    <property type="entry name" value="cobS"/>
    <property type="match status" value="1"/>
</dbReference>
<evidence type="ECO:0000256" key="2">
    <source>
        <dbReference type="ARBA" id="ARBA00004651"/>
    </source>
</evidence>